<evidence type="ECO:0000256" key="6">
    <source>
        <dbReference type="ARBA" id="ARBA00023136"/>
    </source>
</evidence>
<feature type="transmembrane region" description="Helical" evidence="7">
    <location>
        <begin position="397"/>
        <end position="417"/>
    </location>
</feature>
<name>A0A1H3F3Z9_9GAMM</name>
<evidence type="ECO:0000313" key="10">
    <source>
        <dbReference type="Proteomes" id="UP000198500"/>
    </source>
</evidence>
<comment type="similarity">
    <text evidence="7">Belongs to the TRAP transporter large permease family.</text>
</comment>
<evidence type="ECO:0000256" key="3">
    <source>
        <dbReference type="ARBA" id="ARBA00022519"/>
    </source>
</evidence>
<keyword evidence="3 7" id="KW-0997">Cell inner membrane</keyword>
<evidence type="ECO:0000256" key="2">
    <source>
        <dbReference type="ARBA" id="ARBA00022475"/>
    </source>
</evidence>
<feature type="transmembrane region" description="Helical" evidence="7">
    <location>
        <begin position="302"/>
        <end position="327"/>
    </location>
</feature>
<evidence type="ECO:0000256" key="4">
    <source>
        <dbReference type="ARBA" id="ARBA00022692"/>
    </source>
</evidence>
<dbReference type="Proteomes" id="UP000198500">
    <property type="component" value="Unassembled WGS sequence"/>
</dbReference>
<evidence type="ECO:0000256" key="5">
    <source>
        <dbReference type="ARBA" id="ARBA00022989"/>
    </source>
</evidence>
<comment type="function">
    <text evidence="7">Part of the tripartite ATP-independent periplasmic (TRAP) transport system.</text>
</comment>
<keyword evidence="7" id="KW-0813">Transport</keyword>
<dbReference type="NCBIfam" id="TIGR00786">
    <property type="entry name" value="dctM"/>
    <property type="match status" value="1"/>
</dbReference>
<dbReference type="Pfam" id="PF06808">
    <property type="entry name" value="DctM"/>
    <property type="match status" value="1"/>
</dbReference>
<keyword evidence="4 7" id="KW-0812">Transmembrane</keyword>
<dbReference type="OrthoDB" id="9796052at2"/>
<dbReference type="PANTHER" id="PTHR33362">
    <property type="entry name" value="SIALIC ACID TRAP TRANSPORTER PERMEASE PROTEIN SIAT-RELATED"/>
    <property type="match status" value="1"/>
</dbReference>
<feature type="transmembrane region" description="Helical" evidence="7">
    <location>
        <begin position="334"/>
        <end position="353"/>
    </location>
</feature>
<gene>
    <name evidence="9" type="ORF">SAMN05443545_107343</name>
</gene>
<keyword evidence="10" id="KW-1185">Reference proteome</keyword>
<evidence type="ECO:0000313" key="9">
    <source>
        <dbReference type="EMBL" id="SDX85645.1"/>
    </source>
</evidence>
<comment type="subcellular location">
    <subcellularLocation>
        <location evidence="1 7">Cell inner membrane</location>
        <topology evidence="1 7">Multi-pass membrane protein</topology>
    </subcellularLocation>
</comment>
<feature type="transmembrane region" description="Helical" evidence="7">
    <location>
        <begin position="90"/>
        <end position="112"/>
    </location>
</feature>
<reference evidence="9 10" key="1">
    <citation type="submission" date="2016-10" db="EMBL/GenBank/DDBJ databases">
        <authorList>
            <person name="de Groot N.N."/>
        </authorList>
    </citation>
    <scope>NUCLEOTIDE SEQUENCE [LARGE SCALE GENOMIC DNA]</scope>
    <source>
        <strain evidence="9 10">DSM 19219</strain>
    </source>
</reference>
<evidence type="ECO:0000256" key="7">
    <source>
        <dbReference type="RuleBase" id="RU369079"/>
    </source>
</evidence>
<sequence length="426" mass="44556">MGLVILFGLFFLGLIAGAPVAFAVGVAAVGTFMYEGLPVFVAFQRILSGISVFSLLAIPFFIFAGELMLQGGISKRLVRLASAMVGKLRGGLGIVNVSSSMLFGGISGSAVADTSALGSLLVPVMKEKGYDSDYAVNVTVTSSVAGVVIPPSHNMILYAVAAGGGISVTQLFIAGIVPGILMCLALAVVAYIVAVRRGYQGEAFPGWEALIVSLFAALPGLFTAIIIVGGVLSGILTVTESGAFGAIYAIVVTALVYRELRWESFKAAVYQSVKTTALVMILVGCASAFSYLLALYNVPELLTGALTAISDNPLAILLMLNLLLLGLGMIMDMAALILICTPIFLPVAVQAGMDPIQFGIMLMMNLGLGLCTPPVGACLFVGCVIGEIKIEQAVRTIWPFYMALFLTLMLVTYVPAISMTLPDFFE</sequence>
<feature type="transmembrane region" description="Helical" evidence="7">
    <location>
        <begin position="235"/>
        <end position="257"/>
    </location>
</feature>
<accession>A0A1H3F3Z9</accession>
<protein>
    <recommendedName>
        <fullName evidence="7">TRAP transporter large permease protein</fullName>
    </recommendedName>
</protein>
<feature type="transmembrane region" description="Helical" evidence="7">
    <location>
        <begin position="171"/>
        <end position="195"/>
    </location>
</feature>
<proteinExistence type="inferred from homology"/>
<dbReference type="PIRSF" id="PIRSF006066">
    <property type="entry name" value="HI0050"/>
    <property type="match status" value="1"/>
</dbReference>
<feature type="transmembrane region" description="Helical" evidence="7">
    <location>
        <begin position="359"/>
        <end position="385"/>
    </location>
</feature>
<dbReference type="PANTHER" id="PTHR33362:SF2">
    <property type="entry name" value="TRAP TRANSPORTER LARGE PERMEASE PROTEIN"/>
    <property type="match status" value="1"/>
</dbReference>
<keyword evidence="2" id="KW-1003">Cell membrane</keyword>
<feature type="transmembrane region" description="Helical" evidence="7">
    <location>
        <begin position="47"/>
        <end position="69"/>
    </location>
</feature>
<feature type="transmembrane region" description="Helical" evidence="7">
    <location>
        <begin position="207"/>
        <end position="229"/>
    </location>
</feature>
<dbReference type="GO" id="GO:0005886">
    <property type="term" value="C:plasma membrane"/>
    <property type="evidence" value="ECO:0007669"/>
    <property type="project" value="UniProtKB-SubCell"/>
</dbReference>
<organism evidence="9 10">
    <name type="scientific">Aidingimonas halophila</name>
    <dbReference type="NCBI Taxonomy" id="574349"/>
    <lineage>
        <taxon>Bacteria</taxon>
        <taxon>Pseudomonadati</taxon>
        <taxon>Pseudomonadota</taxon>
        <taxon>Gammaproteobacteria</taxon>
        <taxon>Oceanospirillales</taxon>
        <taxon>Halomonadaceae</taxon>
        <taxon>Aidingimonas</taxon>
    </lineage>
</organism>
<dbReference type="AlphaFoldDB" id="A0A1H3F3Z9"/>
<dbReference type="RefSeq" id="WP_092571199.1">
    <property type="nucleotide sequence ID" value="NZ_BMXH01000006.1"/>
</dbReference>
<evidence type="ECO:0000256" key="1">
    <source>
        <dbReference type="ARBA" id="ARBA00004429"/>
    </source>
</evidence>
<dbReference type="InterPro" id="IPR010656">
    <property type="entry name" value="DctM"/>
</dbReference>
<dbReference type="GO" id="GO:0022857">
    <property type="term" value="F:transmembrane transporter activity"/>
    <property type="evidence" value="ECO:0007669"/>
    <property type="project" value="UniProtKB-UniRule"/>
</dbReference>
<feature type="transmembrane region" description="Helical" evidence="7">
    <location>
        <begin position="277"/>
        <end position="296"/>
    </location>
</feature>
<evidence type="ECO:0000259" key="8">
    <source>
        <dbReference type="Pfam" id="PF06808"/>
    </source>
</evidence>
<dbReference type="EMBL" id="FNNI01000007">
    <property type="protein sequence ID" value="SDX85645.1"/>
    <property type="molecule type" value="Genomic_DNA"/>
</dbReference>
<comment type="subunit">
    <text evidence="7">The complex comprises the extracytoplasmic solute receptor protein and the two transmembrane proteins.</text>
</comment>
<keyword evidence="6 7" id="KW-0472">Membrane</keyword>
<dbReference type="InterPro" id="IPR004681">
    <property type="entry name" value="TRAP_DctM"/>
</dbReference>
<keyword evidence="5 7" id="KW-1133">Transmembrane helix</keyword>
<comment type="caution">
    <text evidence="7">Lacks conserved residue(s) required for the propagation of feature annotation.</text>
</comment>
<dbReference type="STRING" id="574349.SAMN05443545_107343"/>
<feature type="domain" description="TRAP C4-dicarboxylate transport system permease DctM subunit" evidence="8">
    <location>
        <begin position="7"/>
        <end position="417"/>
    </location>
</feature>